<reference evidence="2" key="2">
    <citation type="submission" date="2023-05" db="EMBL/GenBank/DDBJ databases">
        <authorList>
            <consortium name="Lawrence Berkeley National Laboratory"/>
            <person name="Steindorff A."/>
            <person name="Hensen N."/>
            <person name="Bonometti L."/>
            <person name="Westerberg I."/>
            <person name="Brannstrom I.O."/>
            <person name="Guillou S."/>
            <person name="Cros-Aarteil S."/>
            <person name="Calhoun S."/>
            <person name="Haridas S."/>
            <person name="Kuo A."/>
            <person name="Mondo S."/>
            <person name="Pangilinan J."/>
            <person name="Riley R."/>
            <person name="Labutti K."/>
            <person name="Andreopoulos B."/>
            <person name="Lipzen A."/>
            <person name="Chen C."/>
            <person name="Yanf M."/>
            <person name="Daum C."/>
            <person name="Ng V."/>
            <person name="Clum A."/>
            <person name="Ohm R."/>
            <person name="Martin F."/>
            <person name="Silar P."/>
            <person name="Natvig D."/>
            <person name="Lalanne C."/>
            <person name="Gautier V."/>
            <person name="Ament-Velasquez S.L."/>
            <person name="Kruys A."/>
            <person name="Hutchinson M.I."/>
            <person name="Powell A.J."/>
            <person name="Barry K."/>
            <person name="Miller A.N."/>
            <person name="Grigoriev I.V."/>
            <person name="Debuchy R."/>
            <person name="Gladieux P."/>
            <person name="Thoren M.H."/>
            <person name="Johannesson H."/>
        </authorList>
    </citation>
    <scope>NUCLEOTIDE SEQUENCE</scope>
    <source>
        <strain evidence="2">PSN243</strain>
    </source>
</reference>
<reference evidence="2" key="1">
    <citation type="journal article" date="2023" name="Mol. Phylogenet. Evol.">
        <title>Genome-scale phylogeny and comparative genomics of the fungal order Sordariales.</title>
        <authorList>
            <person name="Hensen N."/>
            <person name="Bonometti L."/>
            <person name="Westerberg I."/>
            <person name="Brannstrom I.O."/>
            <person name="Guillou S."/>
            <person name="Cros-Aarteil S."/>
            <person name="Calhoun S."/>
            <person name="Haridas S."/>
            <person name="Kuo A."/>
            <person name="Mondo S."/>
            <person name="Pangilinan J."/>
            <person name="Riley R."/>
            <person name="LaButti K."/>
            <person name="Andreopoulos B."/>
            <person name="Lipzen A."/>
            <person name="Chen C."/>
            <person name="Yan M."/>
            <person name="Daum C."/>
            <person name="Ng V."/>
            <person name="Clum A."/>
            <person name="Steindorff A."/>
            <person name="Ohm R.A."/>
            <person name="Martin F."/>
            <person name="Silar P."/>
            <person name="Natvig D.O."/>
            <person name="Lalanne C."/>
            <person name="Gautier V."/>
            <person name="Ament-Velasquez S.L."/>
            <person name="Kruys A."/>
            <person name="Hutchinson M.I."/>
            <person name="Powell A.J."/>
            <person name="Barry K."/>
            <person name="Miller A.N."/>
            <person name="Grigoriev I.V."/>
            <person name="Debuchy R."/>
            <person name="Gladieux P."/>
            <person name="Hiltunen Thoren M."/>
            <person name="Johannesson H."/>
        </authorList>
    </citation>
    <scope>NUCLEOTIDE SEQUENCE</scope>
    <source>
        <strain evidence="2">PSN243</strain>
    </source>
</reference>
<dbReference type="PANTHER" id="PTHR33112">
    <property type="entry name" value="DOMAIN PROTEIN, PUTATIVE-RELATED"/>
    <property type="match status" value="1"/>
</dbReference>
<feature type="domain" description="Heterokaryon incompatibility" evidence="1">
    <location>
        <begin position="216"/>
        <end position="364"/>
    </location>
</feature>
<evidence type="ECO:0000259" key="1">
    <source>
        <dbReference type="Pfam" id="PF06985"/>
    </source>
</evidence>
<dbReference type="Pfam" id="PF06985">
    <property type="entry name" value="HET"/>
    <property type="match status" value="1"/>
</dbReference>
<comment type="caution">
    <text evidence="2">The sequence shown here is derived from an EMBL/GenBank/DDBJ whole genome shotgun (WGS) entry which is preliminary data.</text>
</comment>
<protein>
    <submittedName>
        <fullName evidence="2">Heterokaryon incompatibility protein-domain-containing protein</fullName>
    </submittedName>
</protein>
<gene>
    <name evidence="2" type="ORF">QBC34DRAFT_378845</name>
</gene>
<dbReference type="InterPro" id="IPR010730">
    <property type="entry name" value="HET"/>
</dbReference>
<evidence type="ECO:0000313" key="3">
    <source>
        <dbReference type="Proteomes" id="UP001321760"/>
    </source>
</evidence>
<proteinExistence type="predicted"/>
<accession>A0AAV9GSP0</accession>
<dbReference type="AlphaFoldDB" id="A0AAV9GSP0"/>
<sequence>MNPRLGDDLFRDTTGMTTLESHLLGGFHSQSNLNQPDHSASKSTWKRFGTHHVSASTFLASVARRCVVCESIRAAVSKLSDDFLATGRLFNSFTTYGVYYFPAWGTCWLVFHLGLSEEGMELNTDHSILEFLCRPPEYFSAHIEVNSLVPAHTEGSDSTENLDVAMAWIQICDETHDCLRQQSDGSGFSPTRLLDVGSTEDSVVKLVTSPPAHERYVTLSYCWGTGTSVRLLSHKIEGFQRGIHVESLPRTLQEAFRVSRGLGIKYIWIDALCIVQDSESDWNHESSKMAEIYRNSYCNIAATSSKDCHGGLIKARSPDHLGTILVTTGWEGCENGSLGLIDRFILRHNIEKAPLNARGWVLQERHLSPRTLHFADTRLFWECYKTTACETWPAGVARGCQLALLKRNLGHPAPRDALYLYWRQLLRSYTATRLTMEEDKLPAISGLARKLAALLSDKYVVGLWGASLLTELLWHAATRPGHRPSSYLGPTWSWVSTNGQVDTNIHWTSIDTVHTALARVVNYQIEYATDDVFGRVRSATLRLSGRIYPATFLHPMQPSADKPLYGSITFDDCQINAHCLATSYTLDVALGSVGSVHTYCLPLLVDIEGVRLIRGLLLQPTGNNRGEYSRIGTFTCFPNSSEAGTAVFNEEQYHLDPTLVDEEDHIVLI</sequence>
<evidence type="ECO:0000313" key="2">
    <source>
        <dbReference type="EMBL" id="KAK4451019.1"/>
    </source>
</evidence>
<dbReference type="EMBL" id="MU865930">
    <property type="protein sequence ID" value="KAK4451019.1"/>
    <property type="molecule type" value="Genomic_DNA"/>
</dbReference>
<dbReference type="Proteomes" id="UP001321760">
    <property type="component" value="Unassembled WGS sequence"/>
</dbReference>
<name>A0AAV9GSP0_9PEZI</name>
<organism evidence="2 3">
    <name type="scientific">Podospora aff. communis PSN243</name>
    <dbReference type="NCBI Taxonomy" id="3040156"/>
    <lineage>
        <taxon>Eukaryota</taxon>
        <taxon>Fungi</taxon>
        <taxon>Dikarya</taxon>
        <taxon>Ascomycota</taxon>
        <taxon>Pezizomycotina</taxon>
        <taxon>Sordariomycetes</taxon>
        <taxon>Sordariomycetidae</taxon>
        <taxon>Sordariales</taxon>
        <taxon>Podosporaceae</taxon>
        <taxon>Podospora</taxon>
    </lineage>
</organism>
<keyword evidence="3" id="KW-1185">Reference proteome</keyword>
<dbReference type="PANTHER" id="PTHR33112:SF10">
    <property type="entry name" value="TOL"/>
    <property type="match status" value="1"/>
</dbReference>